<dbReference type="Pfam" id="PF01208">
    <property type="entry name" value="URO-D"/>
    <property type="match status" value="1"/>
</dbReference>
<dbReference type="EMBL" id="DVGZ01000014">
    <property type="protein sequence ID" value="HIR46292.1"/>
    <property type="molecule type" value="Genomic_DNA"/>
</dbReference>
<sequence>MKRNMKQWLDTLRDSPVKKAMPVLSFPAVQLMGISVRELISDSDAQARGMQLVAERTDAAAAVSLMDLSLEAECFGSQIRVSDDEVPTVTGAVVTDEDEAQALAVPAVGAGRTGIYLDAMKKALERIQDRPVFAGGIGPFSLAARLLDVTEIMVDCYDEPDMVHTVMEKATQFLIAYCKAYKDLGANGVVIAEPVTGLLSPALAEEFSAPYVKRVVDAVQDDSFLVVYHNCGNAVLSMMDSILSTGAGAYHFGNAIDMADALALVPADTVVMGNIDPAGEFRNGTPESIRKATLDLLERCGGHPNFVVSSGCDIPPLSKWENIDAFFAAVAEYYKHKGAESA</sequence>
<gene>
    <name evidence="2" type="ORF">IAB89_01340</name>
</gene>
<dbReference type="AlphaFoldDB" id="A0A9D1DDM7"/>
<dbReference type="PANTHER" id="PTHR47099:SF1">
    <property type="entry name" value="METHYLCOBAMIDE:COM METHYLTRANSFERASE MTBA"/>
    <property type="match status" value="1"/>
</dbReference>
<dbReference type="InterPro" id="IPR052024">
    <property type="entry name" value="Methanogen_methyltrans"/>
</dbReference>
<evidence type="ECO:0000259" key="1">
    <source>
        <dbReference type="Pfam" id="PF01208"/>
    </source>
</evidence>
<evidence type="ECO:0000313" key="3">
    <source>
        <dbReference type="Proteomes" id="UP000824242"/>
    </source>
</evidence>
<dbReference type="InterPro" id="IPR000257">
    <property type="entry name" value="Uroporphyrinogen_deCOase"/>
</dbReference>
<name>A0A9D1DDM7_9FIRM</name>
<feature type="domain" description="Uroporphyrinogen decarboxylase (URO-D)" evidence="1">
    <location>
        <begin position="21"/>
        <end position="333"/>
    </location>
</feature>
<evidence type="ECO:0000313" key="2">
    <source>
        <dbReference type="EMBL" id="HIR46292.1"/>
    </source>
</evidence>
<proteinExistence type="predicted"/>
<dbReference type="Gene3D" id="3.20.20.210">
    <property type="match status" value="1"/>
</dbReference>
<organism evidence="2 3">
    <name type="scientific">Candidatus Caccousia avicola</name>
    <dbReference type="NCBI Taxonomy" id="2840721"/>
    <lineage>
        <taxon>Bacteria</taxon>
        <taxon>Bacillati</taxon>
        <taxon>Bacillota</taxon>
        <taxon>Clostridia</taxon>
        <taxon>Eubacteriales</taxon>
        <taxon>Oscillospiraceae</taxon>
        <taxon>Oscillospiraceae incertae sedis</taxon>
        <taxon>Candidatus Caccousia</taxon>
    </lineage>
</organism>
<dbReference type="GO" id="GO:0004853">
    <property type="term" value="F:uroporphyrinogen decarboxylase activity"/>
    <property type="evidence" value="ECO:0007669"/>
    <property type="project" value="InterPro"/>
</dbReference>
<dbReference type="PANTHER" id="PTHR47099">
    <property type="entry name" value="METHYLCOBAMIDE:COM METHYLTRANSFERASE MTBA"/>
    <property type="match status" value="1"/>
</dbReference>
<protein>
    <submittedName>
        <fullName evidence="2">Uroporphyrinogen decarboxylase family protein</fullName>
    </submittedName>
</protein>
<reference evidence="2" key="1">
    <citation type="submission" date="2020-10" db="EMBL/GenBank/DDBJ databases">
        <authorList>
            <person name="Gilroy R."/>
        </authorList>
    </citation>
    <scope>NUCLEOTIDE SEQUENCE</scope>
    <source>
        <strain evidence="2">ChiSxjej1B13-7958</strain>
    </source>
</reference>
<dbReference type="CDD" id="cd03465">
    <property type="entry name" value="URO-D_like"/>
    <property type="match status" value="1"/>
</dbReference>
<reference evidence="2" key="2">
    <citation type="journal article" date="2021" name="PeerJ">
        <title>Extensive microbial diversity within the chicken gut microbiome revealed by metagenomics and culture.</title>
        <authorList>
            <person name="Gilroy R."/>
            <person name="Ravi A."/>
            <person name="Getino M."/>
            <person name="Pursley I."/>
            <person name="Horton D.L."/>
            <person name="Alikhan N.F."/>
            <person name="Baker D."/>
            <person name="Gharbi K."/>
            <person name="Hall N."/>
            <person name="Watson M."/>
            <person name="Adriaenssens E.M."/>
            <person name="Foster-Nyarko E."/>
            <person name="Jarju S."/>
            <person name="Secka A."/>
            <person name="Antonio M."/>
            <person name="Oren A."/>
            <person name="Chaudhuri R.R."/>
            <person name="La Ragione R."/>
            <person name="Hildebrand F."/>
            <person name="Pallen M.J."/>
        </authorList>
    </citation>
    <scope>NUCLEOTIDE SEQUENCE</scope>
    <source>
        <strain evidence="2">ChiSxjej1B13-7958</strain>
    </source>
</reference>
<dbReference type="GO" id="GO:0006779">
    <property type="term" value="P:porphyrin-containing compound biosynthetic process"/>
    <property type="evidence" value="ECO:0007669"/>
    <property type="project" value="InterPro"/>
</dbReference>
<dbReference type="InterPro" id="IPR038071">
    <property type="entry name" value="UROD/MetE-like_sf"/>
</dbReference>
<dbReference type="Proteomes" id="UP000824242">
    <property type="component" value="Unassembled WGS sequence"/>
</dbReference>
<dbReference type="SUPFAM" id="SSF51726">
    <property type="entry name" value="UROD/MetE-like"/>
    <property type="match status" value="1"/>
</dbReference>
<accession>A0A9D1DDM7</accession>
<comment type="caution">
    <text evidence="2">The sequence shown here is derived from an EMBL/GenBank/DDBJ whole genome shotgun (WGS) entry which is preliminary data.</text>
</comment>